<dbReference type="CDD" id="cd09917">
    <property type="entry name" value="F-box_SF"/>
    <property type="match status" value="1"/>
</dbReference>
<dbReference type="RefSeq" id="XP_036630866.1">
    <property type="nucleotide sequence ID" value="XM_036777246.1"/>
</dbReference>
<dbReference type="VEuPathDB" id="FungiDB:PC9H_007718"/>
<accession>A0A8H7DRY1</accession>
<dbReference type="EMBL" id="JACETU010000005">
    <property type="protein sequence ID" value="KAF7428494.1"/>
    <property type="molecule type" value="Genomic_DNA"/>
</dbReference>
<evidence type="ECO:0000313" key="2">
    <source>
        <dbReference type="Proteomes" id="UP000623687"/>
    </source>
</evidence>
<protein>
    <recommendedName>
        <fullName evidence="3">F-box domain-containing protein</fullName>
    </recommendedName>
</protein>
<evidence type="ECO:0008006" key="3">
    <source>
        <dbReference type="Google" id="ProtNLM"/>
    </source>
</evidence>
<reference evidence="1" key="1">
    <citation type="submission" date="2019-07" db="EMBL/GenBank/DDBJ databases">
        <authorList>
            <person name="Palmer J.M."/>
        </authorList>
    </citation>
    <scope>NUCLEOTIDE SEQUENCE</scope>
    <source>
        <strain evidence="1">PC9</strain>
    </source>
</reference>
<dbReference type="InterPro" id="IPR032675">
    <property type="entry name" value="LRR_dom_sf"/>
</dbReference>
<gene>
    <name evidence="1" type="ORF">PC9H_007718</name>
</gene>
<keyword evidence="2" id="KW-1185">Reference proteome</keyword>
<dbReference type="AlphaFoldDB" id="A0A8H7DRY1"/>
<dbReference type="SUPFAM" id="SSF52047">
    <property type="entry name" value="RNI-like"/>
    <property type="match status" value="1"/>
</dbReference>
<dbReference type="Proteomes" id="UP000623687">
    <property type="component" value="Unassembled WGS sequence"/>
</dbReference>
<evidence type="ECO:0000313" key="1">
    <source>
        <dbReference type="EMBL" id="KAF7428494.1"/>
    </source>
</evidence>
<proteinExistence type="predicted"/>
<dbReference type="OrthoDB" id="3070253at2759"/>
<dbReference type="Gene3D" id="3.80.10.10">
    <property type="entry name" value="Ribonuclease Inhibitor"/>
    <property type="match status" value="1"/>
</dbReference>
<name>A0A8H7DRY1_PLEOS</name>
<sequence length="419" mass="48281">MHPIQLPLELILRIIPFLDDPPNVPKKEWEHIPLLANSKIRRRSGPPSLSSCSLVCHAWNDICRAYIFRAIYIDCNEDTTFEAFAFLHSTAPHLCKYVRELRLRFCIDVVWVPAWMDACLSRFTNLRELELRYFSEMGPTVTTPLVQGIVSLLATISLKRLALLFWDKFVNASDMSRILFACSATLEEFMIDCLLWEPSRRIMPFVPPVAHLKALRRLELDESITPFAHTNTIECPDLATFTISHYQDHPWELPPWIPASISDLNLRVSVRSGPLQFERLVYPSRLTIQLISLDGDITWLEGNINRLPFHHRLRELTIKIVSYGQNLSSFPESTCYETLCRLLLPHQYPGLLKRIIFNIRIWEHPDIDIAELDSIRMRETVRLEEAFSPLSAVGPFSALVLVHLGPGEHKPNVVMQCIV</sequence>
<organism evidence="1 2">
    <name type="scientific">Pleurotus ostreatus</name>
    <name type="common">Oyster mushroom</name>
    <name type="synonym">White-rot fungus</name>
    <dbReference type="NCBI Taxonomy" id="5322"/>
    <lineage>
        <taxon>Eukaryota</taxon>
        <taxon>Fungi</taxon>
        <taxon>Dikarya</taxon>
        <taxon>Basidiomycota</taxon>
        <taxon>Agaricomycotina</taxon>
        <taxon>Agaricomycetes</taxon>
        <taxon>Agaricomycetidae</taxon>
        <taxon>Agaricales</taxon>
        <taxon>Pleurotineae</taxon>
        <taxon>Pleurotaceae</taxon>
        <taxon>Pleurotus</taxon>
    </lineage>
</organism>
<dbReference type="GeneID" id="59377536"/>
<comment type="caution">
    <text evidence="1">The sequence shown here is derived from an EMBL/GenBank/DDBJ whole genome shotgun (WGS) entry which is preliminary data.</text>
</comment>